<evidence type="ECO:0000313" key="2">
    <source>
        <dbReference type="Proteomes" id="UP001589775"/>
    </source>
</evidence>
<proteinExistence type="predicted"/>
<dbReference type="RefSeq" id="WP_378385120.1">
    <property type="nucleotide sequence ID" value="NZ_JBHLWM010000001.1"/>
</dbReference>
<evidence type="ECO:0000313" key="1">
    <source>
        <dbReference type="EMBL" id="MFC0239885.1"/>
    </source>
</evidence>
<gene>
    <name evidence="1" type="ORF">ACFFJ6_05375</name>
</gene>
<dbReference type="EMBL" id="JBHLWM010000001">
    <property type="protein sequence ID" value="MFC0239885.1"/>
    <property type="molecule type" value="Genomic_DNA"/>
</dbReference>
<accession>A0ABV6ENT9</accession>
<name>A0ABV6ENT9_9BRAD</name>
<organism evidence="1 2">
    <name type="scientific">Rhodopseudomonas telluris</name>
    <dbReference type="NCBI Taxonomy" id="644215"/>
    <lineage>
        <taxon>Bacteria</taxon>
        <taxon>Pseudomonadati</taxon>
        <taxon>Pseudomonadota</taxon>
        <taxon>Alphaproteobacteria</taxon>
        <taxon>Hyphomicrobiales</taxon>
        <taxon>Nitrobacteraceae</taxon>
        <taxon>Rhodopseudomonas</taxon>
    </lineage>
</organism>
<keyword evidence="2" id="KW-1185">Reference proteome</keyword>
<comment type="caution">
    <text evidence="1">The sequence shown here is derived from an EMBL/GenBank/DDBJ whole genome shotgun (WGS) entry which is preliminary data.</text>
</comment>
<reference evidence="1 2" key="1">
    <citation type="submission" date="2024-09" db="EMBL/GenBank/DDBJ databases">
        <authorList>
            <person name="Sun Q."/>
            <person name="Mori K."/>
        </authorList>
    </citation>
    <scope>NUCLEOTIDE SEQUENCE [LARGE SCALE GENOMIC DNA]</scope>
    <source>
        <strain evidence="1 2">KCTC 23279</strain>
    </source>
</reference>
<sequence>MTASGNPDPNNAPVTDAVAADAVAAVVSEWEEITASPVELEAFGRAMANMVKDLGLSPAEVRALATKGSSAKELPCLLDALRISIRALAEKEPMLLNDLRRTCAMCEHKVECDADIAAGTLVPAYQNYCLNVDTLDALQHDANFTAES</sequence>
<dbReference type="Proteomes" id="UP001589775">
    <property type="component" value="Unassembled WGS sequence"/>
</dbReference>
<protein>
    <submittedName>
        <fullName evidence="1">Uncharacterized protein</fullName>
    </submittedName>
</protein>